<keyword evidence="2" id="KW-0902">Two-component regulatory system</keyword>
<feature type="domain" description="OmpR/PhoB-type" evidence="8">
    <location>
        <begin position="128"/>
        <end position="227"/>
    </location>
</feature>
<evidence type="ECO:0000256" key="3">
    <source>
        <dbReference type="ARBA" id="ARBA00023125"/>
    </source>
</evidence>
<evidence type="ECO:0000256" key="5">
    <source>
        <dbReference type="PROSITE-ProRule" id="PRU01091"/>
    </source>
</evidence>
<evidence type="ECO:0000313" key="9">
    <source>
        <dbReference type="EMBL" id="GAA5147067.1"/>
    </source>
</evidence>
<dbReference type="PROSITE" id="PS51755">
    <property type="entry name" value="OMPR_PHOB"/>
    <property type="match status" value="1"/>
</dbReference>
<evidence type="ECO:0000256" key="4">
    <source>
        <dbReference type="PROSITE-ProRule" id="PRU00169"/>
    </source>
</evidence>
<dbReference type="InterPro" id="IPR016032">
    <property type="entry name" value="Sig_transdc_resp-reg_C-effctor"/>
</dbReference>
<evidence type="ECO:0000256" key="1">
    <source>
        <dbReference type="ARBA" id="ARBA00022553"/>
    </source>
</evidence>
<dbReference type="CDD" id="cd00383">
    <property type="entry name" value="trans_reg_C"/>
    <property type="match status" value="1"/>
</dbReference>
<dbReference type="InterPro" id="IPR011006">
    <property type="entry name" value="CheY-like_superfamily"/>
</dbReference>
<dbReference type="PANTHER" id="PTHR48111">
    <property type="entry name" value="REGULATOR OF RPOS"/>
    <property type="match status" value="1"/>
</dbReference>
<gene>
    <name evidence="9" type="ORF">GCM10023321_07470</name>
</gene>
<dbReference type="InterPro" id="IPR001867">
    <property type="entry name" value="OmpR/PhoB-type_DNA-bd"/>
</dbReference>
<dbReference type="SUPFAM" id="SSF52172">
    <property type="entry name" value="CheY-like"/>
    <property type="match status" value="1"/>
</dbReference>
<evidence type="ECO:0000313" key="10">
    <source>
        <dbReference type="Proteomes" id="UP001428817"/>
    </source>
</evidence>
<dbReference type="EMBL" id="BAABJP010000001">
    <property type="protein sequence ID" value="GAA5147067.1"/>
    <property type="molecule type" value="Genomic_DNA"/>
</dbReference>
<feature type="compositionally biased region" description="Polar residues" evidence="6">
    <location>
        <begin position="235"/>
        <end position="249"/>
    </location>
</feature>
<dbReference type="Pfam" id="PF00486">
    <property type="entry name" value="Trans_reg_C"/>
    <property type="match status" value="1"/>
</dbReference>
<evidence type="ECO:0000259" key="8">
    <source>
        <dbReference type="PROSITE" id="PS51755"/>
    </source>
</evidence>
<comment type="caution">
    <text evidence="9">The sequence shown here is derived from an EMBL/GenBank/DDBJ whole genome shotgun (WGS) entry which is preliminary data.</text>
</comment>
<dbReference type="RefSeq" id="WP_185058966.1">
    <property type="nucleotide sequence ID" value="NZ_BAABJP010000001.1"/>
</dbReference>
<feature type="domain" description="Response regulatory" evidence="7">
    <location>
        <begin position="4"/>
        <end position="118"/>
    </location>
</feature>
<protein>
    <submittedName>
        <fullName evidence="9">Response regulator transcription factor</fullName>
    </submittedName>
</protein>
<feature type="DNA-binding region" description="OmpR/PhoB-type" evidence="5">
    <location>
        <begin position="128"/>
        <end position="227"/>
    </location>
</feature>
<name>A0ABP9PIC7_9PSEU</name>
<dbReference type="Gene3D" id="3.40.50.2300">
    <property type="match status" value="1"/>
</dbReference>
<evidence type="ECO:0000256" key="2">
    <source>
        <dbReference type="ARBA" id="ARBA00023012"/>
    </source>
</evidence>
<keyword evidence="3 5" id="KW-0238">DNA-binding</keyword>
<dbReference type="CDD" id="cd17574">
    <property type="entry name" value="REC_OmpR"/>
    <property type="match status" value="1"/>
</dbReference>
<dbReference type="Pfam" id="PF00072">
    <property type="entry name" value="Response_reg"/>
    <property type="match status" value="1"/>
</dbReference>
<keyword evidence="1 4" id="KW-0597">Phosphoprotein</keyword>
<accession>A0ABP9PIC7</accession>
<dbReference type="InterPro" id="IPR036388">
    <property type="entry name" value="WH-like_DNA-bd_sf"/>
</dbReference>
<dbReference type="PANTHER" id="PTHR48111:SF40">
    <property type="entry name" value="PHOSPHATE REGULON TRANSCRIPTIONAL REGULATORY PROTEIN PHOB"/>
    <property type="match status" value="1"/>
</dbReference>
<dbReference type="Proteomes" id="UP001428817">
    <property type="component" value="Unassembled WGS sequence"/>
</dbReference>
<evidence type="ECO:0000256" key="6">
    <source>
        <dbReference type="SAM" id="MobiDB-lite"/>
    </source>
</evidence>
<dbReference type="PROSITE" id="PS50110">
    <property type="entry name" value="RESPONSE_REGULATORY"/>
    <property type="match status" value="1"/>
</dbReference>
<dbReference type="Gene3D" id="6.10.250.690">
    <property type="match status" value="1"/>
</dbReference>
<feature type="modified residue" description="4-aspartylphosphate" evidence="4">
    <location>
        <position position="53"/>
    </location>
</feature>
<dbReference type="SMART" id="SM00448">
    <property type="entry name" value="REC"/>
    <property type="match status" value="1"/>
</dbReference>
<dbReference type="SUPFAM" id="SSF46894">
    <property type="entry name" value="C-terminal effector domain of the bipartite response regulators"/>
    <property type="match status" value="1"/>
</dbReference>
<reference evidence="10" key="1">
    <citation type="journal article" date="2019" name="Int. J. Syst. Evol. Microbiol.">
        <title>The Global Catalogue of Microorganisms (GCM) 10K type strain sequencing project: providing services to taxonomists for standard genome sequencing and annotation.</title>
        <authorList>
            <consortium name="The Broad Institute Genomics Platform"/>
            <consortium name="The Broad Institute Genome Sequencing Center for Infectious Disease"/>
            <person name="Wu L."/>
            <person name="Ma J."/>
        </authorList>
    </citation>
    <scope>NUCLEOTIDE SEQUENCE [LARGE SCALE GENOMIC DNA]</scope>
    <source>
        <strain evidence="10">JCM 18303</strain>
    </source>
</reference>
<sequence length="264" mass="28232">MGAQLLVVERDETIGSILATSLTGAGHRVMWRRTGPAALAQAARTRFDLVLLDLGQPGESGIELCRRLRAQAPDAVLIVLSVRAETLDVVLGLDAGADDFLATPVPLRRLLARVGAHLRRRPAAAPGTPPVELGDLVLDPVARRVTVAGRELSLRAKEYDLLARLAEQPGRTVSRDELIADVWDPRWRGPTSTLDAYARTLRARLAAAGGQVPVVVTVRGRGLRLDQRADPDALSGSQSSAALPSTSEINPAIRRSRAVMPPAE</sequence>
<evidence type="ECO:0000259" key="7">
    <source>
        <dbReference type="PROSITE" id="PS50110"/>
    </source>
</evidence>
<proteinExistence type="predicted"/>
<dbReference type="SMART" id="SM00862">
    <property type="entry name" value="Trans_reg_C"/>
    <property type="match status" value="1"/>
</dbReference>
<dbReference type="InterPro" id="IPR039420">
    <property type="entry name" value="WalR-like"/>
</dbReference>
<dbReference type="InterPro" id="IPR001789">
    <property type="entry name" value="Sig_transdc_resp-reg_receiver"/>
</dbReference>
<keyword evidence="10" id="KW-1185">Reference proteome</keyword>
<organism evidence="9 10">
    <name type="scientific">Pseudonocardia eucalypti</name>
    <dbReference type="NCBI Taxonomy" id="648755"/>
    <lineage>
        <taxon>Bacteria</taxon>
        <taxon>Bacillati</taxon>
        <taxon>Actinomycetota</taxon>
        <taxon>Actinomycetes</taxon>
        <taxon>Pseudonocardiales</taxon>
        <taxon>Pseudonocardiaceae</taxon>
        <taxon>Pseudonocardia</taxon>
    </lineage>
</organism>
<dbReference type="Gene3D" id="1.10.10.10">
    <property type="entry name" value="Winged helix-like DNA-binding domain superfamily/Winged helix DNA-binding domain"/>
    <property type="match status" value="1"/>
</dbReference>
<feature type="region of interest" description="Disordered" evidence="6">
    <location>
        <begin position="227"/>
        <end position="264"/>
    </location>
</feature>